<reference evidence="5" key="2">
    <citation type="journal article" date="2024" name="Plant">
        <title>Genomic evolution and insights into agronomic trait innovations of Sesamum species.</title>
        <authorList>
            <person name="Miao H."/>
            <person name="Wang L."/>
            <person name="Qu L."/>
            <person name="Liu H."/>
            <person name="Sun Y."/>
            <person name="Le M."/>
            <person name="Wang Q."/>
            <person name="Wei S."/>
            <person name="Zheng Y."/>
            <person name="Lin W."/>
            <person name="Duan Y."/>
            <person name="Cao H."/>
            <person name="Xiong S."/>
            <person name="Wang X."/>
            <person name="Wei L."/>
            <person name="Li C."/>
            <person name="Ma Q."/>
            <person name="Ju M."/>
            <person name="Zhao R."/>
            <person name="Li G."/>
            <person name="Mu C."/>
            <person name="Tian Q."/>
            <person name="Mei H."/>
            <person name="Zhang T."/>
            <person name="Gao T."/>
            <person name="Zhang H."/>
        </authorList>
    </citation>
    <scope>NUCLEOTIDE SEQUENCE</scope>
    <source>
        <strain evidence="5">K16</strain>
    </source>
</reference>
<evidence type="ECO:0000313" key="5">
    <source>
        <dbReference type="EMBL" id="KAK4409700.1"/>
    </source>
</evidence>
<dbReference type="GO" id="GO:0031492">
    <property type="term" value="F:nucleosomal DNA binding"/>
    <property type="evidence" value="ECO:0007669"/>
    <property type="project" value="TreeGrafter"/>
</dbReference>
<reference evidence="5" key="1">
    <citation type="submission" date="2020-06" db="EMBL/GenBank/DDBJ databases">
        <authorList>
            <person name="Li T."/>
            <person name="Hu X."/>
            <person name="Zhang T."/>
            <person name="Song X."/>
            <person name="Zhang H."/>
            <person name="Dai N."/>
            <person name="Sheng W."/>
            <person name="Hou X."/>
            <person name="Wei L."/>
        </authorList>
    </citation>
    <scope>NUCLEOTIDE SEQUENCE</scope>
    <source>
        <strain evidence="5">K16</strain>
        <tissue evidence="5">Leaf</tissue>
    </source>
</reference>
<evidence type="ECO:0000313" key="6">
    <source>
        <dbReference type="Proteomes" id="UP001289374"/>
    </source>
</evidence>
<comment type="subcellular location">
    <subcellularLocation>
        <location evidence="1">Nucleus</location>
    </subcellularLocation>
</comment>
<dbReference type="PANTHER" id="PTHR11467:SF109">
    <property type="entry name" value="H15 DOMAIN-CONTAINING PROTEIN"/>
    <property type="match status" value="1"/>
</dbReference>
<feature type="domain" description="H15" evidence="4">
    <location>
        <begin position="80"/>
        <end position="153"/>
    </location>
</feature>
<evidence type="ECO:0000256" key="1">
    <source>
        <dbReference type="ARBA" id="ARBA00004123"/>
    </source>
</evidence>
<keyword evidence="2" id="KW-0238">DNA-binding</keyword>
<sequence length="159" mass="17845">MDAQTPQAFSSDHLNSESLFHNSTNHVKQTTSGKNAMENFRALILKLAEEAQSGSPSTAPAQTYVPILLNQFFSQYKTPDHPPYSAMIERALRELNEKGGSREESISQFLEKEYNALPWAHSTLLKDHLGELCESGDIVVTRGSRGKRYLLKTSTRTHH</sequence>
<name>A0AAE2C5S4_9LAMI</name>
<proteinExistence type="predicted"/>
<evidence type="ECO:0000259" key="4">
    <source>
        <dbReference type="PROSITE" id="PS51504"/>
    </source>
</evidence>
<dbReference type="GO" id="GO:0006334">
    <property type="term" value="P:nucleosome assembly"/>
    <property type="evidence" value="ECO:0007669"/>
    <property type="project" value="InterPro"/>
</dbReference>
<keyword evidence="6" id="KW-1185">Reference proteome</keyword>
<organism evidence="5 6">
    <name type="scientific">Sesamum angolense</name>
    <dbReference type="NCBI Taxonomy" id="2727404"/>
    <lineage>
        <taxon>Eukaryota</taxon>
        <taxon>Viridiplantae</taxon>
        <taxon>Streptophyta</taxon>
        <taxon>Embryophyta</taxon>
        <taxon>Tracheophyta</taxon>
        <taxon>Spermatophyta</taxon>
        <taxon>Magnoliopsida</taxon>
        <taxon>eudicotyledons</taxon>
        <taxon>Gunneridae</taxon>
        <taxon>Pentapetalae</taxon>
        <taxon>asterids</taxon>
        <taxon>lamiids</taxon>
        <taxon>Lamiales</taxon>
        <taxon>Pedaliaceae</taxon>
        <taxon>Sesamum</taxon>
    </lineage>
</organism>
<evidence type="ECO:0000256" key="2">
    <source>
        <dbReference type="ARBA" id="ARBA00023125"/>
    </source>
</evidence>
<dbReference type="PANTHER" id="PTHR11467">
    <property type="entry name" value="HISTONE H1"/>
    <property type="match status" value="1"/>
</dbReference>
<dbReference type="Gene3D" id="1.10.10.10">
    <property type="entry name" value="Winged helix-like DNA-binding domain superfamily/Winged helix DNA-binding domain"/>
    <property type="match status" value="1"/>
</dbReference>
<dbReference type="Proteomes" id="UP001289374">
    <property type="component" value="Unassembled WGS sequence"/>
</dbReference>
<dbReference type="GO" id="GO:0000786">
    <property type="term" value="C:nucleosome"/>
    <property type="evidence" value="ECO:0007669"/>
    <property type="project" value="InterPro"/>
</dbReference>
<dbReference type="GO" id="GO:0045910">
    <property type="term" value="P:negative regulation of DNA recombination"/>
    <property type="evidence" value="ECO:0007669"/>
    <property type="project" value="TreeGrafter"/>
</dbReference>
<dbReference type="SMART" id="SM00526">
    <property type="entry name" value="H15"/>
    <property type="match status" value="1"/>
</dbReference>
<accession>A0AAE2C5S4</accession>
<keyword evidence="3" id="KW-0539">Nucleus</keyword>
<dbReference type="GO" id="GO:0003690">
    <property type="term" value="F:double-stranded DNA binding"/>
    <property type="evidence" value="ECO:0007669"/>
    <property type="project" value="TreeGrafter"/>
</dbReference>
<dbReference type="GO" id="GO:0030261">
    <property type="term" value="P:chromosome condensation"/>
    <property type="evidence" value="ECO:0007669"/>
    <property type="project" value="TreeGrafter"/>
</dbReference>
<protein>
    <recommendedName>
        <fullName evidence="4">H15 domain-containing protein</fullName>
    </recommendedName>
</protein>
<dbReference type="AlphaFoldDB" id="A0AAE2C5S4"/>
<dbReference type="Pfam" id="PF00538">
    <property type="entry name" value="Linker_histone"/>
    <property type="match status" value="1"/>
</dbReference>
<dbReference type="GO" id="GO:0005730">
    <property type="term" value="C:nucleolus"/>
    <property type="evidence" value="ECO:0007669"/>
    <property type="project" value="TreeGrafter"/>
</dbReference>
<dbReference type="SUPFAM" id="SSF46785">
    <property type="entry name" value="Winged helix' DNA-binding domain"/>
    <property type="match status" value="1"/>
</dbReference>
<evidence type="ECO:0000256" key="3">
    <source>
        <dbReference type="ARBA" id="ARBA00023242"/>
    </source>
</evidence>
<comment type="caution">
    <text evidence="5">The sequence shown here is derived from an EMBL/GenBank/DDBJ whole genome shotgun (WGS) entry which is preliminary data.</text>
</comment>
<dbReference type="PROSITE" id="PS51504">
    <property type="entry name" value="H15"/>
    <property type="match status" value="1"/>
</dbReference>
<dbReference type="InterPro" id="IPR005818">
    <property type="entry name" value="Histone_H1/H5_H15"/>
</dbReference>
<gene>
    <name evidence="5" type="ORF">Sango_0043000</name>
</gene>
<dbReference type="EMBL" id="JACGWL010000001">
    <property type="protein sequence ID" value="KAK4409700.1"/>
    <property type="molecule type" value="Genomic_DNA"/>
</dbReference>
<dbReference type="InterPro" id="IPR036388">
    <property type="entry name" value="WH-like_DNA-bd_sf"/>
</dbReference>
<dbReference type="InterPro" id="IPR036390">
    <property type="entry name" value="WH_DNA-bd_sf"/>
</dbReference>